<dbReference type="EMBL" id="JAPFFF010000005">
    <property type="protein sequence ID" value="KAK8890148.1"/>
    <property type="molecule type" value="Genomic_DNA"/>
</dbReference>
<keyword evidence="4" id="KW-0904">Protein phosphatase</keyword>
<feature type="domain" description="Tyrosine-protein phosphatase" evidence="6">
    <location>
        <begin position="186"/>
        <end position="342"/>
    </location>
</feature>
<evidence type="ECO:0000313" key="9">
    <source>
        <dbReference type="Proteomes" id="UP001470230"/>
    </source>
</evidence>
<dbReference type="InterPro" id="IPR029021">
    <property type="entry name" value="Prot-tyrosine_phosphatase-like"/>
</dbReference>
<evidence type="ECO:0000313" key="8">
    <source>
        <dbReference type="EMBL" id="KAK8890148.1"/>
    </source>
</evidence>
<feature type="compositionally biased region" description="Polar residues" evidence="5">
    <location>
        <begin position="462"/>
        <end position="472"/>
    </location>
</feature>
<protein>
    <recommendedName>
        <fullName evidence="2">protein-tyrosine-phosphatase</fullName>
        <ecNumber evidence="2">3.1.3.48</ecNumber>
    </recommendedName>
</protein>
<comment type="caution">
    <text evidence="8">The sequence shown here is derived from an EMBL/GenBank/DDBJ whole genome shotgun (WGS) entry which is preliminary data.</text>
</comment>
<organism evidence="8 9">
    <name type="scientific">Tritrichomonas musculus</name>
    <dbReference type="NCBI Taxonomy" id="1915356"/>
    <lineage>
        <taxon>Eukaryota</taxon>
        <taxon>Metamonada</taxon>
        <taxon>Parabasalia</taxon>
        <taxon>Tritrichomonadida</taxon>
        <taxon>Tritrichomonadidae</taxon>
        <taxon>Tritrichomonas</taxon>
    </lineage>
</organism>
<feature type="domain" description="Tyrosine specific protein phosphatases" evidence="7">
    <location>
        <begin position="275"/>
        <end position="329"/>
    </location>
</feature>
<proteinExistence type="inferred from homology"/>
<feature type="region of interest" description="Disordered" evidence="5">
    <location>
        <begin position="382"/>
        <end position="533"/>
    </location>
</feature>
<keyword evidence="3" id="KW-0378">Hydrolase</keyword>
<name>A0ABR2KH69_9EUKA</name>
<evidence type="ECO:0000256" key="1">
    <source>
        <dbReference type="ARBA" id="ARBA00007315"/>
    </source>
</evidence>
<evidence type="ECO:0000259" key="7">
    <source>
        <dbReference type="PROSITE" id="PS50056"/>
    </source>
</evidence>
<dbReference type="Pfam" id="PF14671">
    <property type="entry name" value="DSPn"/>
    <property type="match status" value="1"/>
</dbReference>
<keyword evidence="9" id="KW-1185">Reference proteome</keyword>
<dbReference type="Proteomes" id="UP001470230">
    <property type="component" value="Unassembled WGS sequence"/>
</dbReference>
<comment type="similarity">
    <text evidence="1">Belongs to the protein-tyrosine phosphatase family. Non-receptor class CDC14 subfamily.</text>
</comment>
<dbReference type="InterPro" id="IPR050561">
    <property type="entry name" value="PTP"/>
</dbReference>
<feature type="compositionally biased region" description="Basic and acidic residues" evidence="5">
    <location>
        <begin position="382"/>
        <end position="391"/>
    </location>
</feature>
<accession>A0ABR2KH69</accession>
<dbReference type="InterPro" id="IPR016130">
    <property type="entry name" value="Tyr_Pase_AS"/>
</dbReference>
<evidence type="ECO:0000259" key="6">
    <source>
        <dbReference type="PROSITE" id="PS50054"/>
    </source>
</evidence>
<feature type="compositionally biased region" description="Polar residues" evidence="5">
    <location>
        <begin position="522"/>
        <end position="533"/>
    </location>
</feature>
<feature type="compositionally biased region" description="Polar residues" evidence="5">
    <location>
        <begin position="444"/>
        <end position="454"/>
    </location>
</feature>
<dbReference type="InterPro" id="IPR044506">
    <property type="entry name" value="CDC14_C"/>
</dbReference>
<dbReference type="EC" id="3.1.3.48" evidence="2"/>
<dbReference type="PROSITE" id="PS50056">
    <property type="entry name" value="TYR_PHOSPHATASE_2"/>
    <property type="match status" value="1"/>
</dbReference>
<dbReference type="PANTHER" id="PTHR23339">
    <property type="entry name" value="TYROSINE SPECIFIC PROTEIN PHOSPHATASE AND DUAL SPECIFICITY PROTEIN PHOSPHATASE"/>
    <property type="match status" value="1"/>
</dbReference>
<evidence type="ECO:0000256" key="5">
    <source>
        <dbReference type="SAM" id="MobiDB-lite"/>
    </source>
</evidence>
<evidence type="ECO:0000256" key="2">
    <source>
        <dbReference type="ARBA" id="ARBA00013064"/>
    </source>
</evidence>
<feature type="compositionally biased region" description="Polar residues" evidence="5">
    <location>
        <begin position="393"/>
        <end position="412"/>
    </location>
</feature>
<reference evidence="8 9" key="1">
    <citation type="submission" date="2024-04" db="EMBL/GenBank/DDBJ databases">
        <title>Tritrichomonas musculus Genome.</title>
        <authorList>
            <person name="Alves-Ferreira E."/>
            <person name="Grigg M."/>
            <person name="Lorenzi H."/>
            <person name="Galac M."/>
        </authorList>
    </citation>
    <scope>NUCLEOTIDE SEQUENCE [LARGE SCALE GENOMIC DNA]</scope>
    <source>
        <strain evidence="8 9">EAF2021</strain>
    </source>
</reference>
<feature type="compositionally biased region" description="Low complexity" evidence="5">
    <location>
        <begin position="350"/>
        <end position="368"/>
    </location>
</feature>
<dbReference type="Gene3D" id="3.90.190.10">
    <property type="entry name" value="Protein tyrosine phosphatase superfamily"/>
    <property type="match status" value="2"/>
</dbReference>
<evidence type="ECO:0000256" key="3">
    <source>
        <dbReference type="ARBA" id="ARBA00022801"/>
    </source>
</evidence>
<dbReference type="PROSITE" id="PS00383">
    <property type="entry name" value="TYR_PHOSPHATASE_1"/>
    <property type="match status" value="1"/>
</dbReference>
<evidence type="ECO:0000256" key="4">
    <source>
        <dbReference type="ARBA" id="ARBA00022912"/>
    </source>
</evidence>
<feature type="region of interest" description="Disordered" evidence="5">
    <location>
        <begin position="340"/>
        <end position="368"/>
    </location>
</feature>
<feature type="compositionally biased region" description="Low complexity" evidence="5">
    <location>
        <begin position="480"/>
        <end position="491"/>
    </location>
</feature>
<dbReference type="CDD" id="cd14499">
    <property type="entry name" value="CDC14_C"/>
    <property type="match status" value="1"/>
</dbReference>
<gene>
    <name evidence="8" type="ORF">M9Y10_034908</name>
</gene>
<dbReference type="PROSITE" id="PS50054">
    <property type="entry name" value="TYR_PHOSPHATASE_DUAL"/>
    <property type="match status" value="1"/>
</dbReference>
<dbReference type="SMART" id="SM00195">
    <property type="entry name" value="DSPc"/>
    <property type="match status" value="1"/>
</dbReference>
<dbReference type="SUPFAM" id="SSF52799">
    <property type="entry name" value="(Phosphotyrosine protein) phosphatases II"/>
    <property type="match status" value="2"/>
</dbReference>
<dbReference type="InterPro" id="IPR020422">
    <property type="entry name" value="TYR_PHOSPHATASE_DUAL_dom"/>
</dbReference>
<dbReference type="InterPro" id="IPR029260">
    <property type="entry name" value="DSPn"/>
</dbReference>
<feature type="compositionally biased region" description="Low complexity" evidence="5">
    <location>
        <begin position="413"/>
        <end position="443"/>
    </location>
</feature>
<sequence>MTRYTPYSQSQQNIEIIPNRVYFSILKSPHKSQINDPKHAHKESIIVCVDTKQEFQYLPFYYDFGPPSLLQIHKFYYLILSKMHTHPNAIIYYCTSTQPNHIANGVLFITSFRMIHLKMNPDEAYTPCASLNLKPFRDASTMPCLYDLTVISCLKGLYHAMQLGWYDPSNFNAEKWDTIEQVQNGDMNWIIPHKILAFATPYNTNFLPGGWRVATPNDIVPTFKELGITHIIRLCQKFYNEGIFIKAGFNHTELYFLDGSNPPLAIREKFLQIAEGDDVIALHCKAGLGRTGTLIGCYLIKNHQFTAHEAIGWIRICRPGSIIGPQQKYLVSYAERGIRPPISRPPNPAPAHTTINNSTSTSSATGNLTDKVLEQDKSKSLLDQNLKDHSTKQKVITNPNSPSHKKNNTGYTGTNLSSASSNPSATTSTSSTGTNSTSYLSSSQYRVGSISNRASARGGQKVTPSAQITTTKKIVHPGKSSATSQRSTGSSKRTNEMLSVKSIGVTPYYPQPRKEKRAAKTAGTNVRPNITKQ</sequence>
<dbReference type="CDD" id="cd17657">
    <property type="entry name" value="CDC14_N"/>
    <property type="match status" value="1"/>
</dbReference>
<dbReference type="Pfam" id="PF22785">
    <property type="entry name" value="Tc-R-P"/>
    <property type="match status" value="1"/>
</dbReference>
<dbReference type="InterPro" id="IPR000387">
    <property type="entry name" value="Tyr_Pase_dom"/>
</dbReference>